<dbReference type="EMBL" id="JAFJYH010000232">
    <property type="protein sequence ID" value="KAG4415187.1"/>
    <property type="molecule type" value="Genomic_DNA"/>
</dbReference>
<keyword evidence="1" id="KW-0812">Transmembrane</keyword>
<name>A0A8H7T9V7_9HELO</name>
<evidence type="ECO:0000313" key="3">
    <source>
        <dbReference type="Proteomes" id="UP000664132"/>
    </source>
</evidence>
<accession>A0A8H7T9V7</accession>
<feature type="transmembrane region" description="Helical" evidence="1">
    <location>
        <begin position="231"/>
        <end position="252"/>
    </location>
</feature>
<keyword evidence="1" id="KW-1133">Transmembrane helix</keyword>
<feature type="transmembrane region" description="Helical" evidence="1">
    <location>
        <begin position="162"/>
        <end position="186"/>
    </location>
</feature>
<evidence type="ECO:0000313" key="2">
    <source>
        <dbReference type="EMBL" id="KAG4415187.1"/>
    </source>
</evidence>
<keyword evidence="3" id="KW-1185">Reference proteome</keyword>
<evidence type="ECO:0000256" key="1">
    <source>
        <dbReference type="SAM" id="Phobius"/>
    </source>
</evidence>
<gene>
    <name evidence="2" type="ORF">IFR04_011685</name>
</gene>
<feature type="transmembrane region" description="Helical" evidence="1">
    <location>
        <begin position="7"/>
        <end position="28"/>
    </location>
</feature>
<sequence>MTRVLAYLTLIPTLFTFIAIVLINVGGVNPSLGAGFSSMREENSAFGLLKWDYTISQPQRSSSDYSYHLFLNRLCGGYNSMASGRSQIVRRCQNRRIGHLRDGSNLYSLGSIGSFASPFRFTTVNLDIPLAFYMLSAILVSALMIMAFVGARGSNKRGGQRVAAFCSGLAFVFMIISSSIITAQMVQLRTQLRDNTRPSAIVPDFYGPGATGSGTTTWSVNVSSVSLGTTVLGLTWAAVVALGIEFVMWLLALTSTKEAKSVVEVKEDGYMHR</sequence>
<reference evidence="2" key="1">
    <citation type="submission" date="2021-02" db="EMBL/GenBank/DDBJ databases">
        <title>Genome sequence Cadophora malorum strain M34.</title>
        <authorList>
            <person name="Stefanovic E."/>
            <person name="Vu D."/>
            <person name="Scully C."/>
            <person name="Dijksterhuis J."/>
            <person name="Roader J."/>
            <person name="Houbraken J."/>
        </authorList>
    </citation>
    <scope>NUCLEOTIDE SEQUENCE</scope>
    <source>
        <strain evidence="2">M34</strain>
    </source>
</reference>
<keyword evidence="1" id="KW-0472">Membrane</keyword>
<proteinExistence type="predicted"/>
<organism evidence="2 3">
    <name type="scientific">Cadophora malorum</name>
    <dbReference type="NCBI Taxonomy" id="108018"/>
    <lineage>
        <taxon>Eukaryota</taxon>
        <taxon>Fungi</taxon>
        <taxon>Dikarya</taxon>
        <taxon>Ascomycota</taxon>
        <taxon>Pezizomycotina</taxon>
        <taxon>Leotiomycetes</taxon>
        <taxon>Helotiales</taxon>
        <taxon>Ploettnerulaceae</taxon>
        <taxon>Cadophora</taxon>
    </lineage>
</organism>
<dbReference type="AlphaFoldDB" id="A0A8H7T9V7"/>
<comment type="caution">
    <text evidence="2">The sequence shown here is derived from an EMBL/GenBank/DDBJ whole genome shotgun (WGS) entry which is preliminary data.</text>
</comment>
<dbReference type="Proteomes" id="UP000664132">
    <property type="component" value="Unassembled WGS sequence"/>
</dbReference>
<protein>
    <submittedName>
        <fullName evidence="2">Uncharacterized protein</fullName>
    </submittedName>
</protein>
<feature type="transmembrane region" description="Helical" evidence="1">
    <location>
        <begin position="130"/>
        <end position="150"/>
    </location>
</feature>
<dbReference type="OrthoDB" id="3542627at2759"/>